<keyword evidence="2" id="KW-0732">Signal</keyword>
<dbReference type="Proteomes" id="UP000046395">
    <property type="component" value="Unassembled WGS sequence"/>
</dbReference>
<feature type="signal peptide" evidence="2">
    <location>
        <begin position="1"/>
        <end position="22"/>
    </location>
</feature>
<dbReference type="AlphaFoldDB" id="A0A5S6QI59"/>
<feature type="region of interest" description="Disordered" evidence="1">
    <location>
        <begin position="225"/>
        <end position="263"/>
    </location>
</feature>
<feature type="chain" id="PRO_5024317519" evidence="2">
    <location>
        <begin position="23"/>
        <end position="263"/>
    </location>
</feature>
<keyword evidence="3" id="KW-1185">Reference proteome</keyword>
<feature type="compositionally biased region" description="Polar residues" evidence="1">
    <location>
        <begin position="225"/>
        <end position="234"/>
    </location>
</feature>
<evidence type="ECO:0000256" key="1">
    <source>
        <dbReference type="SAM" id="MobiDB-lite"/>
    </source>
</evidence>
<reference evidence="4" key="1">
    <citation type="submission" date="2019-12" db="UniProtKB">
        <authorList>
            <consortium name="WormBaseParasite"/>
        </authorList>
    </citation>
    <scope>IDENTIFICATION</scope>
</reference>
<evidence type="ECO:0000313" key="4">
    <source>
        <dbReference type="WBParaSite" id="TMUE_2000006888.1"/>
    </source>
</evidence>
<proteinExistence type="predicted"/>
<dbReference type="WBParaSite" id="TMUE_2000006888.1">
    <property type="protein sequence ID" value="TMUE_2000006888.1"/>
    <property type="gene ID" value="WBGene00287254"/>
</dbReference>
<sequence length="263" mass="29899">MTNLRWKLAILVNIRFCFLCYGGLNDNRANSDSGSITSGLIFALDISRDVENLALRTLRSSLRRSITLIAPSSVCIIIAKCCRQRFSKTFDDCLSTFSYPASTPGRLDRIIEKTLPVMFACKENKPRIPEMKKNQKNSDYLILFTNAAEQKEEHRMIEKAVEGRRLRCAVIYINGIEKRERKAQDEFIAYLKKRIASGPELLFQADNFQQLSSVLRMAILAGKNISQNSNSGDSTDGFEEMSSHRNLAKQHTPTMNKNFTRSQ</sequence>
<evidence type="ECO:0000256" key="2">
    <source>
        <dbReference type="SAM" id="SignalP"/>
    </source>
</evidence>
<protein>
    <submittedName>
        <fullName evidence="4">VWFA domain-containing protein</fullName>
    </submittedName>
</protein>
<accession>A0A5S6QI59</accession>
<name>A0A5S6QI59_TRIMR</name>
<evidence type="ECO:0000313" key="3">
    <source>
        <dbReference type="Proteomes" id="UP000046395"/>
    </source>
</evidence>
<organism evidence="3 4">
    <name type="scientific">Trichuris muris</name>
    <name type="common">Mouse whipworm</name>
    <dbReference type="NCBI Taxonomy" id="70415"/>
    <lineage>
        <taxon>Eukaryota</taxon>
        <taxon>Metazoa</taxon>
        <taxon>Ecdysozoa</taxon>
        <taxon>Nematoda</taxon>
        <taxon>Enoplea</taxon>
        <taxon>Dorylaimia</taxon>
        <taxon>Trichinellida</taxon>
        <taxon>Trichuridae</taxon>
        <taxon>Trichuris</taxon>
    </lineage>
</organism>
<feature type="compositionally biased region" description="Polar residues" evidence="1">
    <location>
        <begin position="249"/>
        <end position="263"/>
    </location>
</feature>